<evidence type="ECO:0000313" key="2">
    <source>
        <dbReference type="Proteomes" id="UP000033924"/>
    </source>
</evidence>
<reference evidence="1 2" key="1">
    <citation type="submission" date="2015-01" db="EMBL/GenBank/DDBJ databases">
        <title>Erwinia tracheiphila.</title>
        <authorList>
            <person name="Shapiro L.R."/>
        </authorList>
    </citation>
    <scope>NUCLEOTIDE SEQUENCE [LARGE SCALE GENOMIC DNA]</scope>
    <source>
        <strain evidence="1 2">BuffGH</strain>
    </source>
</reference>
<keyword evidence="2" id="KW-1185">Reference proteome</keyword>
<dbReference type="PATRIC" id="fig|65700.7.peg.1897"/>
<dbReference type="Proteomes" id="UP000033924">
    <property type="component" value="Unassembled WGS sequence"/>
</dbReference>
<comment type="caution">
    <text evidence="1">The sequence shown here is derived from an EMBL/GenBank/DDBJ whole genome shotgun (WGS) entry which is preliminary data.</text>
</comment>
<proteinExistence type="predicted"/>
<accession>A0A0M2K8N6</accession>
<name>A0A0M2K8N6_9GAMM</name>
<dbReference type="EMBL" id="JXNU01000003">
    <property type="protein sequence ID" value="KKF35294.1"/>
    <property type="molecule type" value="Genomic_DNA"/>
</dbReference>
<sequence length="137" mass="15011">MGGQSLAVPLVNMIAGTVGKGLISPPPKIFKENNTSLISEHRLKIRNRHFDHWMHAVEWGSSQGISKLLGPKDVTILFWVVPAKCRFQSGNITAATGHCRAQPYRALVIKCFEAIGQAAGVCIAFDFRMGIPEGLKR</sequence>
<evidence type="ECO:0000313" key="1">
    <source>
        <dbReference type="EMBL" id="KKF35294.1"/>
    </source>
</evidence>
<organism evidence="1 2">
    <name type="scientific">Erwinia tracheiphila</name>
    <dbReference type="NCBI Taxonomy" id="65700"/>
    <lineage>
        <taxon>Bacteria</taxon>
        <taxon>Pseudomonadati</taxon>
        <taxon>Pseudomonadota</taxon>
        <taxon>Gammaproteobacteria</taxon>
        <taxon>Enterobacterales</taxon>
        <taxon>Erwiniaceae</taxon>
        <taxon>Erwinia</taxon>
    </lineage>
</organism>
<gene>
    <name evidence="1" type="ORF">SY86_07460</name>
</gene>
<dbReference type="AlphaFoldDB" id="A0A0M2K8N6"/>
<protein>
    <submittedName>
        <fullName evidence="1">Uncharacterized protein</fullName>
    </submittedName>
</protein>